<dbReference type="InterPro" id="IPR028055">
    <property type="entry name" value="YidC/Oxa/ALB_C"/>
</dbReference>
<dbReference type="InterPro" id="IPR001708">
    <property type="entry name" value="YidC/ALB3/OXA1/COX18"/>
</dbReference>
<feature type="transmembrane region" description="Helical" evidence="11">
    <location>
        <begin position="308"/>
        <end position="335"/>
    </location>
</feature>
<evidence type="ECO:0000259" key="12">
    <source>
        <dbReference type="Pfam" id="PF02096"/>
    </source>
</evidence>
<evidence type="ECO:0000256" key="6">
    <source>
        <dbReference type="ARBA" id="ARBA00022989"/>
    </source>
</evidence>
<name>A0A3N4HZB7_ASCIM</name>
<organism evidence="13 14">
    <name type="scientific">Ascobolus immersus RN42</name>
    <dbReference type="NCBI Taxonomy" id="1160509"/>
    <lineage>
        <taxon>Eukaryota</taxon>
        <taxon>Fungi</taxon>
        <taxon>Dikarya</taxon>
        <taxon>Ascomycota</taxon>
        <taxon>Pezizomycotina</taxon>
        <taxon>Pezizomycetes</taxon>
        <taxon>Pezizales</taxon>
        <taxon>Ascobolaceae</taxon>
        <taxon>Ascobolus</taxon>
    </lineage>
</organism>
<protein>
    <recommendedName>
        <fullName evidence="12">Membrane insertase YidC/Oxa/ALB C-terminal domain-containing protein</fullName>
    </recommendedName>
</protein>
<dbReference type="AlphaFoldDB" id="A0A3N4HZB7"/>
<dbReference type="EMBL" id="ML119704">
    <property type="protein sequence ID" value="RPA79019.1"/>
    <property type="molecule type" value="Genomic_DNA"/>
</dbReference>
<feature type="compositionally biased region" description="Basic residues" evidence="10">
    <location>
        <begin position="467"/>
        <end position="477"/>
    </location>
</feature>
<evidence type="ECO:0000256" key="1">
    <source>
        <dbReference type="ARBA" id="ARBA00004448"/>
    </source>
</evidence>
<dbReference type="PANTHER" id="PTHR12428">
    <property type="entry name" value="OXA1"/>
    <property type="match status" value="1"/>
</dbReference>
<evidence type="ECO:0000256" key="9">
    <source>
        <dbReference type="RuleBase" id="RU003945"/>
    </source>
</evidence>
<keyword evidence="7" id="KW-0496">Mitochondrion</keyword>
<proteinExistence type="inferred from homology"/>
<feature type="domain" description="Membrane insertase YidC/Oxa/ALB C-terminal" evidence="12">
    <location>
        <begin position="157"/>
        <end position="350"/>
    </location>
</feature>
<feature type="transmembrane region" description="Helical" evidence="11">
    <location>
        <begin position="278"/>
        <end position="296"/>
    </location>
</feature>
<evidence type="ECO:0000256" key="3">
    <source>
        <dbReference type="ARBA" id="ARBA00022692"/>
    </source>
</evidence>
<feature type="compositionally biased region" description="Pro residues" evidence="10">
    <location>
        <begin position="77"/>
        <end position="87"/>
    </location>
</feature>
<dbReference type="Proteomes" id="UP000275078">
    <property type="component" value="Unassembled WGS sequence"/>
</dbReference>
<keyword evidence="8 11" id="KW-0472">Membrane</keyword>
<evidence type="ECO:0000256" key="4">
    <source>
        <dbReference type="ARBA" id="ARBA00022792"/>
    </source>
</evidence>
<evidence type="ECO:0000256" key="11">
    <source>
        <dbReference type="SAM" id="Phobius"/>
    </source>
</evidence>
<dbReference type="OrthoDB" id="2148490at2759"/>
<keyword evidence="6 11" id="KW-1133">Transmembrane helix</keyword>
<feature type="region of interest" description="Disordered" evidence="10">
    <location>
        <begin position="455"/>
        <end position="477"/>
    </location>
</feature>
<evidence type="ECO:0000256" key="10">
    <source>
        <dbReference type="SAM" id="MobiDB-lite"/>
    </source>
</evidence>
<dbReference type="GO" id="GO:0005743">
    <property type="term" value="C:mitochondrial inner membrane"/>
    <property type="evidence" value="ECO:0007669"/>
    <property type="project" value="UniProtKB-SubCell"/>
</dbReference>
<keyword evidence="5" id="KW-0809">Transit peptide</keyword>
<dbReference type="NCBIfam" id="TIGR03592">
    <property type="entry name" value="yidC_oxa1_cterm"/>
    <property type="match status" value="1"/>
</dbReference>
<evidence type="ECO:0000256" key="7">
    <source>
        <dbReference type="ARBA" id="ARBA00023128"/>
    </source>
</evidence>
<evidence type="ECO:0000256" key="2">
    <source>
        <dbReference type="ARBA" id="ARBA00009877"/>
    </source>
</evidence>
<keyword evidence="3 9" id="KW-0812">Transmembrane</keyword>
<dbReference type="CDD" id="cd20069">
    <property type="entry name" value="5TM_Oxa1-like"/>
    <property type="match status" value="1"/>
</dbReference>
<comment type="subcellular location">
    <subcellularLocation>
        <location evidence="9">Membrane</location>
        <topology evidence="9">Multi-pass membrane protein</topology>
    </subcellularLocation>
    <subcellularLocation>
        <location evidence="1">Mitochondrion inner membrane</location>
        <topology evidence="1">Multi-pass membrane protein</topology>
    </subcellularLocation>
</comment>
<dbReference type="GO" id="GO:0032977">
    <property type="term" value="F:membrane insertase activity"/>
    <property type="evidence" value="ECO:0007669"/>
    <property type="project" value="InterPro"/>
</dbReference>
<keyword evidence="14" id="KW-1185">Reference proteome</keyword>
<evidence type="ECO:0000313" key="14">
    <source>
        <dbReference type="Proteomes" id="UP000275078"/>
    </source>
</evidence>
<dbReference type="PANTHER" id="PTHR12428:SF66">
    <property type="entry name" value="MITOCHONDRIAL INNER MEMBRANE PROTEIN OXA1L"/>
    <property type="match status" value="1"/>
</dbReference>
<comment type="similarity">
    <text evidence="2 9">Belongs to the OXA1/ALB3/YidC family.</text>
</comment>
<feature type="region of interest" description="Disordered" evidence="10">
    <location>
        <begin position="70"/>
        <end position="97"/>
    </location>
</feature>
<evidence type="ECO:0000256" key="5">
    <source>
        <dbReference type="ARBA" id="ARBA00022946"/>
    </source>
</evidence>
<feature type="compositionally biased region" description="Basic and acidic residues" evidence="10">
    <location>
        <begin position="455"/>
        <end position="466"/>
    </location>
</feature>
<keyword evidence="4" id="KW-0999">Mitochondrion inner membrane</keyword>
<gene>
    <name evidence="13" type="ORF">BJ508DRAFT_227829</name>
</gene>
<sequence>MQGLQTLRSRLLPQAARLQQKAGAPSSRKVRWDLNFSSLRPSLTARTTLRPSLSSPLARQTPLLGASFVRFNSSAPSPTPTPTPTPTPSEFSSSFDPATSNLFADPNTAEVATNVTKVVDESKIGFLSELGIDNGFGPTTLVETLMENIHVYTGLPWWGTIIATTAVIRALQFPFYCKLADTAARLRELTPFTAPIEKKMMEEQRRGNLAGMMTAKQEMAHIYKTAKVNRLWLAFPITQMPIFFGFYNGLRGMAELPVPGMLTGGFGWIKDLTVMDPYFLMPAMSSASLALQFWLGGESGADNMTKKIKLILTTVVPVMSFAFFFYLPVALSVYLCANSCWSLLQNILFKNARVREILGLYPLNQKASVIPTPAQLRMEDMAADLFKTPIAQEIVKASKSKDEAPKAWYDKILEADSKQTGTGIAGASALSMKQKMEARREQAEYDNYEIQRQKRLQEKAQRDREARRLKKLQKGSE</sequence>
<feature type="transmembrane region" description="Helical" evidence="11">
    <location>
        <begin position="231"/>
        <end position="250"/>
    </location>
</feature>
<dbReference type="Pfam" id="PF02096">
    <property type="entry name" value="60KD_IMP"/>
    <property type="match status" value="1"/>
</dbReference>
<evidence type="ECO:0000256" key="8">
    <source>
        <dbReference type="ARBA" id="ARBA00023136"/>
    </source>
</evidence>
<evidence type="ECO:0000313" key="13">
    <source>
        <dbReference type="EMBL" id="RPA79019.1"/>
    </source>
</evidence>
<dbReference type="GO" id="GO:0032979">
    <property type="term" value="P:protein insertion into mitochondrial inner membrane from matrix"/>
    <property type="evidence" value="ECO:0007669"/>
    <property type="project" value="TreeGrafter"/>
</dbReference>
<dbReference type="STRING" id="1160509.A0A3N4HZB7"/>
<reference evidence="13 14" key="1">
    <citation type="journal article" date="2018" name="Nat. Ecol. Evol.">
        <title>Pezizomycetes genomes reveal the molecular basis of ectomycorrhizal truffle lifestyle.</title>
        <authorList>
            <person name="Murat C."/>
            <person name="Payen T."/>
            <person name="Noel B."/>
            <person name="Kuo A."/>
            <person name="Morin E."/>
            <person name="Chen J."/>
            <person name="Kohler A."/>
            <person name="Krizsan K."/>
            <person name="Balestrini R."/>
            <person name="Da Silva C."/>
            <person name="Montanini B."/>
            <person name="Hainaut M."/>
            <person name="Levati E."/>
            <person name="Barry K.W."/>
            <person name="Belfiori B."/>
            <person name="Cichocki N."/>
            <person name="Clum A."/>
            <person name="Dockter R.B."/>
            <person name="Fauchery L."/>
            <person name="Guy J."/>
            <person name="Iotti M."/>
            <person name="Le Tacon F."/>
            <person name="Lindquist E.A."/>
            <person name="Lipzen A."/>
            <person name="Malagnac F."/>
            <person name="Mello A."/>
            <person name="Molinier V."/>
            <person name="Miyauchi S."/>
            <person name="Poulain J."/>
            <person name="Riccioni C."/>
            <person name="Rubini A."/>
            <person name="Sitrit Y."/>
            <person name="Splivallo R."/>
            <person name="Traeger S."/>
            <person name="Wang M."/>
            <person name="Zifcakova L."/>
            <person name="Wipf D."/>
            <person name="Zambonelli A."/>
            <person name="Paolocci F."/>
            <person name="Nowrousian M."/>
            <person name="Ottonello S."/>
            <person name="Baldrian P."/>
            <person name="Spatafora J.W."/>
            <person name="Henrissat B."/>
            <person name="Nagy L.G."/>
            <person name="Aury J.M."/>
            <person name="Wincker P."/>
            <person name="Grigoriev I.V."/>
            <person name="Bonfante P."/>
            <person name="Martin F.M."/>
        </authorList>
    </citation>
    <scope>NUCLEOTIDE SEQUENCE [LARGE SCALE GENOMIC DNA]</scope>
    <source>
        <strain evidence="13 14">RN42</strain>
    </source>
</reference>
<accession>A0A3N4HZB7</accession>